<sequence>MTKNKTTETENSVEAFLDSIADSTKRGDSLKLVQIMQQETGFEPKLWGPNTIGFGSYHYKYASGHEGDAPLAAFSPRAKEFLIYLSAEFEEKQQLLQQLGKHRAAVACIYIKKLEDIDPDALCKMIVASVKHLKNLYIVT</sequence>
<accession>A0A563UJL5</accession>
<dbReference type="Pfam" id="PF08818">
    <property type="entry name" value="DUF1801"/>
    <property type="match status" value="1"/>
</dbReference>
<proteinExistence type="predicted"/>
<dbReference type="AlphaFoldDB" id="A0A563UJL5"/>
<feature type="domain" description="YdhG-like" evidence="1">
    <location>
        <begin position="26"/>
        <end position="127"/>
    </location>
</feature>
<dbReference type="EMBL" id="VOEJ01000001">
    <property type="protein sequence ID" value="TWR31513.1"/>
    <property type="molecule type" value="Genomic_DNA"/>
</dbReference>
<evidence type="ECO:0000259" key="1">
    <source>
        <dbReference type="Pfam" id="PF08818"/>
    </source>
</evidence>
<evidence type="ECO:0000313" key="3">
    <source>
        <dbReference type="Proteomes" id="UP000320042"/>
    </source>
</evidence>
<evidence type="ECO:0000313" key="2">
    <source>
        <dbReference type="EMBL" id="TWR31513.1"/>
    </source>
</evidence>
<reference evidence="2 3" key="1">
    <citation type="submission" date="2019-07" db="EMBL/GenBank/DDBJ databases">
        <authorList>
            <person name="Kim J."/>
        </authorList>
    </citation>
    <scope>NUCLEOTIDE SEQUENCE [LARGE SCALE GENOMIC DNA]</scope>
    <source>
        <strain evidence="3">dk17</strain>
    </source>
</reference>
<keyword evidence="3" id="KW-1185">Reference proteome</keyword>
<dbReference type="RefSeq" id="WP_146380410.1">
    <property type="nucleotide sequence ID" value="NZ_VOEJ01000001.1"/>
</dbReference>
<dbReference type="InterPro" id="IPR014922">
    <property type="entry name" value="YdhG-like"/>
</dbReference>
<name>A0A563UJL5_9SPHI</name>
<gene>
    <name evidence="2" type="ORF">FPZ43_03300</name>
</gene>
<dbReference type="Proteomes" id="UP000320042">
    <property type="component" value="Unassembled WGS sequence"/>
</dbReference>
<protein>
    <submittedName>
        <fullName evidence="2">DUF1801 domain-containing protein</fullName>
    </submittedName>
</protein>
<organism evidence="2 3">
    <name type="scientific">Mucilaginibacter pallidiroseus</name>
    <dbReference type="NCBI Taxonomy" id="2599295"/>
    <lineage>
        <taxon>Bacteria</taxon>
        <taxon>Pseudomonadati</taxon>
        <taxon>Bacteroidota</taxon>
        <taxon>Sphingobacteriia</taxon>
        <taxon>Sphingobacteriales</taxon>
        <taxon>Sphingobacteriaceae</taxon>
        <taxon>Mucilaginibacter</taxon>
    </lineage>
</organism>
<dbReference type="OrthoDB" id="5951444at2"/>
<comment type="caution">
    <text evidence="2">The sequence shown here is derived from an EMBL/GenBank/DDBJ whole genome shotgun (WGS) entry which is preliminary data.</text>
</comment>